<protein>
    <submittedName>
        <fullName evidence="1">Uncharacterized protein</fullName>
    </submittedName>
</protein>
<comment type="caution">
    <text evidence="1">The sequence shown here is derived from an EMBL/GenBank/DDBJ whole genome shotgun (WGS) entry which is preliminary data.</text>
</comment>
<accession>A0A1Y1XAX6</accession>
<dbReference type="EMBL" id="MCFG01000091">
    <property type="protein sequence ID" value="ORX82586.1"/>
    <property type="molecule type" value="Genomic_DNA"/>
</dbReference>
<organism evidence="1 2">
    <name type="scientific">Anaeromyces robustus</name>
    <dbReference type="NCBI Taxonomy" id="1754192"/>
    <lineage>
        <taxon>Eukaryota</taxon>
        <taxon>Fungi</taxon>
        <taxon>Fungi incertae sedis</taxon>
        <taxon>Chytridiomycota</taxon>
        <taxon>Chytridiomycota incertae sedis</taxon>
        <taxon>Neocallimastigomycetes</taxon>
        <taxon>Neocallimastigales</taxon>
        <taxon>Neocallimastigaceae</taxon>
        <taxon>Anaeromyces</taxon>
    </lineage>
</organism>
<evidence type="ECO:0000313" key="1">
    <source>
        <dbReference type="EMBL" id="ORX82586.1"/>
    </source>
</evidence>
<dbReference type="AlphaFoldDB" id="A0A1Y1XAX6"/>
<sequence length="195" mass="23052">MYYYTTLHPPVNDLAKKQGIKGKNYDKYKFWDSKHIIMLGEQSFEHWIFDCPFFSLIRWNSLDFINDLFITFADKIKRHSLYNNYTSILRGLTKTVPVIYSFLELLFDRYKSTLIITKSVDVELIRHNNNISNRDIISTIGPLESSSFTRNDEDYPRESLVDTTLSLIQMLIIYFKLKTLIQYFSDQTTSIPVSK</sequence>
<reference evidence="1 2" key="1">
    <citation type="submission" date="2016-08" db="EMBL/GenBank/DDBJ databases">
        <title>A Parts List for Fungal Cellulosomes Revealed by Comparative Genomics.</title>
        <authorList>
            <consortium name="DOE Joint Genome Institute"/>
            <person name="Haitjema C.H."/>
            <person name="Gilmore S.P."/>
            <person name="Henske J.K."/>
            <person name="Solomon K.V."/>
            <person name="De Groot R."/>
            <person name="Kuo A."/>
            <person name="Mondo S.J."/>
            <person name="Salamov A.A."/>
            <person name="Labutti K."/>
            <person name="Zhao Z."/>
            <person name="Chiniquy J."/>
            <person name="Barry K."/>
            <person name="Brewer H.M."/>
            <person name="Purvine S.O."/>
            <person name="Wright A.T."/>
            <person name="Boxma B."/>
            <person name="Van Alen T."/>
            <person name="Hackstein J.H."/>
            <person name="Baker S.E."/>
            <person name="Grigoriev I.V."/>
            <person name="O'Malley M.A."/>
        </authorList>
    </citation>
    <scope>NUCLEOTIDE SEQUENCE [LARGE SCALE GENOMIC DNA]</scope>
    <source>
        <strain evidence="1 2">S4</strain>
    </source>
</reference>
<reference evidence="1 2" key="2">
    <citation type="submission" date="2016-08" db="EMBL/GenBank/DDBJ databases">
        <title>Pervasive Adenine N6-methylation of Active Genes in Fungi.</title>
        <authorList>
            <consortium name="DOE Joint Genome Institute"/>
            <person name="Mondo S.J."/>
            <person name="Dannebaum R.O."/>
            <person name="Kuo R.C."/>
            <person name="Labutti K."/>
            <person name="Haridas S."/>
            <person name="Kuo A."/>
            <person name="Salamov A."/>
            <person name="Ahrendt S.R."/>
            <person name="Lipzen A."/>
            <person name="Sullivan W."/>
            <person name="Andreopoulos W.B."/>
            <person name="Clum A."/>
            <person name="Lindquist E."/>
            <person name="Daum C."/>
            <person name="Ramamoorthy G.K."/>
            <person name="Gryganskyi A."/>
            <person name="Culley D."/>
            <person name="Magnuson J.K."/>
            <person name="James T.Y."/>
            <person name="O'Malley M.A."/>
            <person name="Stajich J.E."/>
            <person name="Spatafora J.W."/>
            <person name="Visel A."/>
            <person name="Grigoriev I.V."/>
        </authorList>
    </citation>
    <scope>NUCLEOTIDE SEQUENCE [LARGE SCALE GENOMIC DNA]</scope>
    <source>
        <strain evidence="1 2">S4</strain>
    </source>
</reference>
<evidence type="ECO:0000313" key="2">
    <source>
        <dbReference type="Proteomes" id="UP000193944"/>
    </source>
</evidence>
<proteinExistence type="predicted"/>
<keyword evidence="2" id="KW-1185">Reference proteome</keyword>
<gene>
    <name evidence="1" type="ORF">BCR32DRAFT_278735</name>
</gene>
<dbReference type="Proteomes" id="UP000193944">
    <property type="component" value="Unassembled WGS sequence"/>
</dbReference>
<name>A0A1Y1XAX6_9FUNG</name>